<dbReference type="InterPro" id="IPR031475">
    <property type="entry name" value="NBD_C"/>
</dbReference>
<keyword evidence="5" id="KW-0067">ATP-binding</keyword>
<evidence type="ECO:0000259" key="8">
    <source>
        <dbReference type="Pfam" id="PF17042"/>
    </source>
</evidence>
<organism evidence="9 10">
    <name type="scientific">Paenibacillus solisilvae</name>
    <dbReference type="NCBI Taxonomy" id="2486751"/>
    <lineage>
        <taxon>Bacteria</taxon>
        <taxon>Bacillati</taxon>
        <taxon>Bacillota</taxon>
        <taxon>Bacilli</taxon>
        <taxon>Bacillales</taxon>
        <taxon>Paenibacillaceae</taxon>
        <taxon>Paenibacillus</taxon>
    </lineage>
</organism>
<dbReference type="Gene3D" id="3.40.980.20">
    <property type="entry name" value="Four-carbon acid sugar kinase, nucleotide binding domain"/>
    <property type="match status" value="1"/>
</dbReference>
<evidence type="ECO:0000256" key="3">
    <source>
        <dbReference type="ARBA" id="ARBA00022741"/>
    </source>
</evidence>
<evidence type="ECO:0000259" key="7">
    <source>
        <dbReference type="Pfam" id="PF07005"/>
    </source>
</evidence>
<keyword evidence="10" id="KW-1185">Reference proteome</keyword>
<evidence type="ECO:0000256" key="4">
    <source>
        <dbReference type="ARBA" id="ARBA00022777"/>
    </source>
</evidence>
<dbReference type="Pfam" id="PF07005">
    <property type="entry name" value="SBD_N"/>
    <property type="match status" value="1"/>
</dbReference>
<name>A0ABW0W671_9BACL</name>
<comment type="caution">
    <text evidence="9">The sequence shown here is derived from an EMBL/GenBank/DDBJ whole genome shotgun (WGS) entry which is preliminary data.</text>
</comment>
<reference evidence="10" key="1">
    <citation type="journal article" date="2019" name="Int. J. Syst. Evol. Microbiol.">
        <title>The Global Catalogue of Microorganisms (GCM) 10K type strain sequencing project: providing services to taxonomists for standard genome sequencing and annotation.</title>
        <authorList>
            <consortium name="The Broad Institute Genomics Platform"/>
            <consortium name="The Broad Institute Genome Sequencing Center for Infectious Disease"/>
            <person name="Wu L."/>
            <person name="Ma J."/>
        </authorList>
    </citation>
    <scope>NUCLEOTIDE SEQUENCE [LARGE SCALE GENOMIC DNA]</scope>
    <source>
        <strain evidence="10">CGMCC 1.3240</strain>
    </source>
</reference>
<dbReference type="Proteomes" id="UP001596047">
    <property type="component" value="Unassembled WGS sequence"/>
</dbReference>
<evidence type="ECO:0000313" key="10">
    <source>
        <dbReference type="Proteomes" id="UP001596047"/>
    </source>
</evidence>
<evidence type="ECO:0000313" key="9">
    <source>
        <dbReference type="EMBL" id="MFC5653345.1"/>
    </source>
</evidence>
<evidence type="ECO:0000256" key="5">
    <source>
        <dbReference type="ARBA" id="ARBA00022840"/>
    </source>
</evidence>
<dbReference type="Gene3D" id="3.40.50.10840">
    <property type="entry name" value="Putative sugar-binding, N-terminal domain"/>
    <property type="match status" value="1"/>
</dbReference>
<feature type="domain" description="Four-carbon acid sugar kinase N-terminal" evidence="7">
    <location>
        <begin position="2"/>
        <end position="223"/>
    </location>
</feature>
<dbReference type="InterPro" id="IPR037051">
    <property type="entry name" value="4-carb_acid_sugar_kinase_N_sf"/>
</dbReference>
<dbReference type="InterPro" id="IPR010737">
    <property type="entry name" value="4-carb_acid_sugar_kinase_N"/>
</dbReference>
<dbReference type="GO" id="GO:0016301">
    <property type="term" value="F:kinase activity"/>
    <property type="evidence" value="ECO:0007669"/>
    <property type="project" value="UniProtKB-KW"/>
</dbReference>
<dbReference type="EMBL" id="JBHSOW010000121">
    <property type="protein sequence ID" value="MFC5653345.1"/>
    <property type="molecule type" value="Genomic_DNA"/>
</dbReference>
<keyword evidence="6" id="KW-0119">Carbohydrate metabolism</keyword>
<evidence type="ECO:0000256" key="2">
    <source>
        <dbReference type="ARBA" id="ARBA00022679"/>
    </source>
</evidence>
<keyword evidence="2 9" id="KW-0808">Transferase</keyword>
<dbReference type="EC" id="2.7.1.-" evidence="9"/>
<dbReference type="Pfam" id="PF17042">
    <property type="entry name" value="NBD_C"/>
    <property type="match status" value="1"/>
</dbReference>
<dbReference type="InterPro" id="IPR042213">
    <property type="entry name" value="NBD_C_sf"/>
</dbReference>
<proteinExistence type="inferred from homology"/>
<evidence type="ECO:0000256" key="1">
    <source>
        <dbReference type="ARBA" id="ARBA00005715"/>
    </source>
</evidence>
<protein>
    <submittedName>
        <fullName evidence="9">Four-carbon acid sugar kinase family protein</fullName>
        <ecNumber evidence="9">2.7.1.-</ecNumber>
    </submittedName>
</protein>
<keyword evidence="3" id="KW-0547">Nucleotide-binding</keyword>
<evidence type="ECO:0000256" key="6">
    <source>
        <dbReference type="ARBA" id="ARBA00023277"/>
    </source>
</evidence>
<gene>
    <name evidence="9" type="ORF">ACFPYJ_30365</name>
</gene>
<dbReference type="RefSeq" id="WP_379192002.1">
    <property type="nucleotide sequence ID" value="NZ_JBHSOW010000121.1"/>
</dbReference>
<keyword evidence="4 9" id="KW-0418">Kinase</keyword>
<comment type="similarity">
    <text evidence="1">Belongs to the four-carbon acid sugar kinase family.</text>
</comment>
<sequence length="430" mass="46357">MADDLTGASDSGVQFARKGLETQVIFDLEHFSADTQEMDAVVLDTDSRSVSQEVAFKRVTEAAIQVKQSGFKHVYKKMDSTLRGNLGIEIDAVMDKIQVDFAVVAPAFPKIGRTTLNGIHFLHGVPIDQTEIARDPKCPVKESNLVKLFTSQSKRKVGLIPLKTLHAGNKQVLSHIKALLQEHIEIIVFDAVTEEDVQQIAEMMAASDYRILWAGSAGLADYLPMALSFPVRSSTPLTLTVSNKPVLLVAGSISKVTRSQVFTYNMNPLVTAVELNTVKIITSDEGSLQEIKRCRTELLTAISAGSDVSLYASSSPEHVESSKAAGAERGFNHTEVSNRIANILGEIASGIMKEVELQGVILTGGDTAKAVCKHLGVSGIELIKEIEPGIPLGKLVGNKPLWVVTKAGAFGNENSLLNSKKVLKGVQSNE</sequence>
<accession>A0ABW0W671</accession>
<feature type="domain" description="Four-carbon acid sugar kinase nucleotide binding" evidence="8">
    <location>
        <begin position="247"/>
        <end position="416"/>
    </location>
</feature>
<dbReference type="SUPFAM" id="SSF142764">
    <property type="entry name" value="YgbK-like"/>
    <property type="match status" value="1"/>
</dbReference>